<dbReference type="PANTHER" id="PTHR42871:SF1">
    <property type="entry name" value="CITRATE SYNTHASE"/>
    <property type="match status" value="1"/>
</dbReference>
<dbReference type="Proteomes" id="UP000191039">
    <property type="component" value="Unassembled WGS sequence"/>
</dbReference>
<evidence type="ECO:0000313" key="14">
    <source>
        <dbReference type="Proteomes" id="UP000220340"/>
    </source>
</evidence>
<dbReference type="NCBIfam" id="NF004126">
    <property type="entry name" value="PRK05614.1"/>
    <property type="match status" value="1"/>
</dbReference>
<dbReference type="RefSeq" id="WP_073858976.1">
    <property type="nucleotide sequence ID" value="NZ_BAAATC010000008.1"/>
</dbReference>
<feature type="active site" evidence="8">
    <location>
        <position position="369"/>
    </location>
</feature>
<dbReference type="GO" id="GO:0006099">
    <property type="term" value="P:tricarboxylic acid cycle"/>
    <property type="evidence" value="ECO:0007669"/>
    <property type="project" value="UniProtKB-UniRule"/>
</dbReference>
<dbReference type="PANTHER" id="PTHR42871">
    <property type="entry name" value="CITRATE SYNTHASE"/>
    <property type="match status" value="1"/>
</dbReference>
<keyword evidence="4 7" id="KW-0808">Transferase</keyword>
<dbReference type="Proteomes" id="UP000220340">
    <property type="component" value="Unassembled WGS sequence"/>
</dbReference>
<dbReference type="UniPathway" id="UPA00223">
    <property type="reaction ID" value="UER00717"/>
</dbReference>
<dbReference type="InterPro" id="IPR010953">
    <property type="entry name" value="Citrate_synthase_typ-I"/>
</dbReference>
<dbReference type="SUPFAM" id="SSF48256">
    <property type="entry name" value="Citrate synthase"/>
    <property type="match status" value="1"/>
</dbReference>
<comment type="similarity">
    <text evidence="2 7 10">Belongs to the citrate synthase family.</text>
</comment>
<dbReference type="NCBIfam" id="TIGR01798">
    <property type="entry name" value="cit_synth_I"/>
    <property type="match status" value="1"/>
</dbReference>
<organism evidence="11 13">
    <name type="scientific">Mycolicibacterium diernhoferi</name>
    <dbReference type="NCBI Taxonomy" id="1801"/>
    <lineage>
        <taxon>Bacteria</taxon>
        <taxon>Bacillati</taxon>
        <taxon>Actinomycetota</taxon>
        <taxon>Actinomycetes</taxon>
        <taxon>Mycobacteriales</taxon>
        <taxon>Mycobacteriaceae</taxon>
        <taxon>Mycolicibacterium</taxon>
    </lineage>
</organism>
<evidence type="ECO:0000256" key="8">
    <source>
        <dbReference type="PIRSR" id="PIRSR001369-1"/>
    </source>
</evidence>
<dbReference type="PROSITE" id="PS00480">
    <property type="entry name" value="CITRATE_SYNTHASE"/>
    <property type="match status" value="1"/>
</dbReference>
<dbReference type="OrthoDB" id="9800864at2"/>
<dbReference type="InterPro" id="IPR002020">
    <property type="entry name" value="Citrate_synthase"/>
</dbReference>
<dbReference type="InterPro" id="IPR024176">
    <property type="entry name" value="Citrate_synthase_bac-typ"/>
</dbReference>
<evidence type="ECO:0000313" key="12">
    <source>
        <dbReference type="EMBL" id="PEG53067.1"/>
    </source>
</evidence>
<dbReference type="InterPro" id="IPR036969">
    <property type="entry name" value="Citrate_synthase_sf"/>
</dbReference>
<comment type="caution">
    <text evidence="11">The sequence shown here is derived from an EMBL/GenBank/DDBJ whole genome shotgun (WGS) entry which is preliminary data.</text>
</comment>
<evidence type="ECO:0000256" key="2">
    <source>
        <dbReference type="ARBA" id="ARBA00010566"/>
    </source>
</evidence>
<evidence type="ECO:0000256" key="4">
    <source>
        <dbReference type="ARBA" id="ARBA00022679"/>
    </source>
</evidence>
<comment type="catalytic activity">
    <reaction evidence="5 9">
        <text>oxaloacetate + acetyl-CoA + H2O = citrate + CoA + H(+)</text>
        <dbReference type="Rhea" id="RHEA:16845"/>
        <dbReference type="ChEBI" id="CHEBI:15377"/>
        <dbReference type="ChEBI" id="CHEBI:15378"/>
        <dbReference type="ChEBI" id="CHEBI:16452"/>
        <dbReference type="ChEBI" id="CHEBI:16947"/>
        <dbReference type="ChEBI" id="CHEBI:57287"/>
        <dbReference type="ChEBI" id="CHEBI:57288"/>
        <dbReference type="EC" id="2.3.3.16"/>
    </reaction>
</comment>
<dbReference type="PIRSF" id="PIRSF001369">
    <property type="entry name" value="Citrate_synth"/>
    <property type="match status" value="1"/>
</dbReference>
<dbReference type="GO" id="GO:0036440">
    <property type="term" value="F:citrate synthase activity"/>
    <property type="evidence" value="ECO:0007669"/>
    <property type="project" value="UniProtKB-EC"/>
</dbReference>
<accession>A0A1T3WES4</accession>
<dbReference type="EMBL" id="PDCR01000023">
    <property type="protein sequence ID" value="PEG53067.1"/>
    <property type="molecule type" value="Genomic_DNA"/>
</dbReference>
<evidence type="ECO:0000256" key="5">
    <source>
        <dbReference type="ARBA" id="ARBA00049288"/>
    </source>
</evidence>
<sequence>MADNSSPDEKATLSYPGGSLDLEIVRATEGSDGIALGPLLAKTGYTTFDGGFVNTSSTKSAITYIDGDAGILRYRGYPIEQLAEQSTFIEVSYLLIYGELPTTDELASFTNQIQRHTLLHEDLKRFFDGFPRNAHPMPVLSSAVNALSAYYQDSLDPLDKKQVELSTIRLLAKLPTIAAYAYKKSEGQPFLYPDNSLTLVENFLRMTFGFPAEPYEVDPEIVRALDMLLILHADHEQNCSTSTVRLVGSSQANLFTSISGGINALWGPLHGGANQAVLEMLTKIQNSDGDVKEFVRKVKNREDGVKLMGFGHRVYKNYDPRARIVKEQADKILAKLGVDDPLLDIAKQLEEIALTDDFFVERKLYPNVDYYTGVIYRAMGFPTRMFTVLFALGRLPGWIAHWREMHSEPGKIGRPRQIYTGYTERDYVDLSGR</sequence>
<dbReference type="Gene3D" id="1.10.230.10">
    <property type="entry name" value="Cytochrome P450-Terp, domain 2"/>
    <property type="match status" value="1"/>
</dbReference>
<evidence type="ECO:0000313" key="11">
    <source>
        <dbReference type="EMBL" id="OPE52896.1"/>
    </source>
</evidence>
<dbReference type="InterPro" id="IPR016143">
    <property type="entry name" value="Citrate_synth-like_sm_a-sub"/>
</dbReference>
<reference evidence="11 13" key="1">
    <citation type="submission" date="2016-09" db="EMBL/GenBank/DDBJ databases">
        <title>genome sequences of unsequenced Mycobacteria.</title>
        <authorList>
            <person name="Greninger A.L."/>
            <person name="Jerome K.R."/>
            <person name="Mcnair B."/>
            <person name="Wallis C."/>
            <person name="Fang F."/>
        </authorList>
    </citation>
    <scope>NUCLEOTIDE SEQUENCE [LARGE SCALE GENOMIC DNA]</scope>
    <source>
        <strain evidence="11 13">BM1</strain>
    </source>
</reference>
<dbReference type="Gene3D" id="1.10.580.10">
    <property type="entry name" value="Citrate Synthase, domain 1"/>
    <property type="match status" value="1"/>
</dbReference>
<evidence type="ECO:0000256" key="6">
    <source>
        <dbReference type="NCBIfam" id="TIGR01798"/>
    </source>
</evidence>
<evidence type="ECO:0000256" key="3">
    <source>
        <dbReference type="ARBA" id="ARBA00022532"/>
    </source>
</evidence>
<comment type="pathway">
    <text evidence="1 9">Carbohydrate metabolism; tricarboxylic acid cycle; isocitrate from oxaloacetate: step 1/2.</text>
</comment>
<dbReference type="AlphaFoldDB" id="A0A1T3WES4"/>
<protein>
    <recommendedName>
        <fullName evidence="6 7">Citrate synthase</fullName>
    </recommendedName>
</protein>
<dbReference type="CDD" id="cd06114">
    <property type="entry name" value="EcCS_like"/>
    <property type="match status" value="1"/>
</dbReference>
<evidence type="ECO:0000313" key="13">
    <source>
        <dbReference type="Proteomes" id="UP000191039"/>
    </source>
</evidence>
<name>A0A1T3WES4_9MYCO</name>
<dbReference type="Pfam" id="PF00285">
    <property type="entry name" value="Citrate_synt"/>
    <property type="match status" value="1"/>
</dbReference>
<evidence type="ECO:0000256" key="10">
    <source>
        <dbReference type="RuleBase" id="RU003406"/>
    </source>
</evidence>
<dbReference type="FunFam" id="1.10.230.10:FF:000002">
    <property type="entry name" value="Citrate synthase"/>
    <property type="match status" value="1"/>
</dbReference>
<feature type="active site" evidence="8">
    <location>
        <position position="312"/>
    </location>
</feature>
<evidence type="ECO:0000256" key="9">
    <source>
        <dbReference type="RuleBase" id="RU003370"/>
    </source>
</evidence>
<dbReference type="InterPro" id="IPR019810">
    <property type="entry name" value="Citrate_synthase_AS"/>
</dbReference>
<keyword evidence="14" id="KW-1185">Reference proteome</keyword>
<dbReference type="EMBL" id="MIJD01000197">
    <property type="protein sequence ID" value="OPE52896.1"/>
    <property type="molecule type" value="Genomic_DNA"/>
</dbReference>
<evidence type="ECO:0000256" key="7">
    <source>
        <dbReference type="PIRNR" id="PIRNR001369"/>
    </source>
</evidence>
<dbReference type="PRINTS" id="PR00143">
    <property type="entry name" value="CITRTSNTHASE"/>
</dbReference>
<dbReference type="InterPro" id="IPR016142">
    <property type="entry name" value="Citrate_synth-like_lrg_a-sub"/>
</dbReference>
<dbReference type="Gene3D" id="2.20.28.60">
    <property type="match status" value="1"/>
</dbReference>
<evidence type="ECO:0000256" key="1">
    <source>
        <dbReference type="ARBA" id="ARBA00004751"/>
    </source>
</evidence>
<proteinExistence type="inferred from homology"/>
<reference evidence="12 14" key="2">
    <citation type="submission" date="2017-10" db="EMBL/GenBank/DDBJ databases">
        <title>The new phylogeny of genus Mycobacterium.</title>
        <authorList>
            <person name="Tortoli E."/>
            <person name="Trovato A."/>
            <person name="Cirillo D.M."/>
        </authorList>
    </citation>
    <scope>NUCLEOTIDE SEQUENCE [LARGE SCALE GENOMIC DNA]</scope>
    <source>
        <strain evidence="12 14">IP141170001</strain>
    </source>
</reference>
<keyword evidence="3 9" id="KW-0816">Tricarboxylic acid cycle</keyword>
<gene>
    <name evidence="11" type="ORF">BV510_17860</name>
    <name evidence="12" type="ORF">CRI78_17920</name>
</gene>
<dbReference type="GO" id="GO:0005737">
    <property type="term" value="C:cytoplasm"/>
    <property type="evidence" value="ECO:0007669"/>
    <property type="project" value="InterPro"/>
</dbReference>